<dbReference type="PANTHER" id="PTHR46720:SF3">
    <property type="entry name" value="FAD-BINDING DOMAIN-CONTAINING PROTEIN-RELATED"/>
    <property type="match status" value="1"/>
</dbReference>
<keyword evidence="1" id="KW-0285">Flavoprotein</keyword>
<gene>
    <name evidence="4" type="ORF">METZ01_LOCUS176145</name>
</gene>
<dbReference type="SUPFAM" id="SSF51905">
    <property type="entry name" value="FAD/NAD(P)-binding domain"/>
    <property type="match status" value="1"/>
</dbReference>
<keyword evidence="2" id="KW-0274">FAD</keyword>
<name>A0A382CC81_9ZZZZ</name>
<dbReference type="AlphaFoldDB" id="A0A382CC81"/>
<proteinExistence type="predicted"/>
<protein>
    <submittedName>
        <fullName evidence="4">Uncharacterized protein</fullName>
    </submittedName>
</protein>
<dbReference type="InterPro" id="IPR036188">
    <property type="entry name" value="FAD/NAD-bd_sf"/>
</dbReference>
<organism evidence="4">
    <name type="scientific">marine metagenome</name>
    <dbReference type="NCBI Taxonomy" id="408172"/>
    <lineage>
        <taxon>unclassified sequences</taxon>
        <taxon>metagenomes</taxon>
        <taxon>ecological metagenomes</taxon>
    </lineage>
</organism>
<dbReference type="PRINTS" id="PR00420">
    <property type="entry name" value="RNGMNOXGNASE"/>
</dbReference>
<accession>A0A382CC81</accession>
<dbReference type="PANTHER" id="PTHR46720">
    <property type="entry name" value="HYDROXYLASE, PUTATIVE (AFU_ORTHOLOGUE AFUA_3G01460)-RELATED"/>
    <property type="match status" value="1"/>
</dbReference>
<dbReference type="GO" id="GO:0016491">
    <property type="term" value="F:oxidoreductase activity"/>
    <property type="evidence" value="ECO:0007669"/>
    <property type="project" value="UniProtKB-KW"/>
</dbReference>
<dbReference type="EMBL" id="UINC01033660">
    <property type="protein sequence ID" value="SVB23291.1"/>
    <property type="molecule type" value="Genomic_DNA"/>
</dbReference>
<evidence type="ECO:0000256" key="2">
    <source>
        <dbReference type="ARBA" id="ARBA00022827"/>
    </source>
</evidence>
<dbReference type="InterPro" id="IPR051104">
    <property type="entry name" value="FAD_monoxygenase"/>
</dbReference>
<keyword evidence="3" id="KW-0560">Oxidoreductase</keyword>
<sequence>MNKINFQTINSQNKFNPNKVDFYSLKNKNKICDLDISTFNTYEAKYTTLQRTTLVEFLKDKLPNNLIQYNKKVNKVSSQNEIIDLTFEGNSSAECDFLIISDGVFSSTKSLIANKDIKPKYFKSLAIRATIDQKNLKHINNSNISLFLGSNFHSVIYPVNKGNEFNFIGILRKNLSENEIKNSSLFKDENFISSILLDLSHQIDQNILNNLKNIKCFPIFTSEEIYHPKQKNIFLIGDAFFALPPTFAQGASQAIEVAFELYKNFQNGSNEFTNTRIKRTKIINKKSKLNHFAFHLSNPFMVFTRDLLMKYLVKNKKFINSYLGKVYKN</sequence>
<evidence type="ECO:0000256" key="3">
    <source>
        <dbReference type="ARBA" id="ARBA00023002"/>
    </source>
</evidence>
<evidence type="ECO:0000313" key="4">
    <source>
        <dbReference type="EMBL" id="SVB23291.1"/>
    </source>
</evidence>
<reference evidence="4" key="1">
    <citation type="submission" date="2018-05" db="EMBL/GenBank/DDBJ databases">
        <authorList>
            <person name="Lanie J.A."/>
            <person name="Ng W.-L."/>
            <person name="Kazmierczak K.M."/>
            <person name="Andrzejewski T.M."/>
            <person name="Davidsen T.M."/>
            <person name="Wayne K.J."/>
            <person name="Tettelin H."/>
            <person name="Glass J.I."/>
            <person name="Rusch D."/>
            <person name="Podicherti R."/>
            <person name="Tsui H.-C.T."/>
            <person name="Winkler M.E."/>
        </authorList>
    </citation>
    <scope>NUCLEOTIDE SEQUENCE</scope>
</reference>
<evidence type="ECO:0000256" key="1">
    <source>
        <dbReference type="ARBA" id="ARBA00022630"/>
    </source>
</evidence>
<dbReference type="GO" id="GO:0044550">
    <property type="term" value="P:secondary metabolite biosynthetic process"/>
    <property type="evidence" value="ECO:0007669"/>
    <property type="project" value="TreeGrafter"/>
</dbReference>
<dbReference type="Gene3D" id="3.50.50.60">
    <property type="entry name" value="FAD/NAD(P)-binding domain"/>
    <property type="match status" value="1"/>
</dbReference>